<keyword evidence="3" id="KW-1185">Reference proteome</keyword>
<organism evidence="2 3">
    <name type="scientific">Phytophthora palmivora</name>
    <dbReference type="NCBI Taxonomy" id="4796"/>
    <lineage>
        <taxon>Eukaryota</taxon>
        <taxon>Sar</taxon>
        <taxon>Stramenopiles</taxon>
        <taxon>Oomycota</taxon>
        <taxon>Peronosporomycetes</taxon>
        <taxon>Peronosporales</taxon>
        <taxon>Peronosporaceae</taxon>
        <taxon>Phytophthora</taxon>
    </lineage>
</organism>
<comment type="caution">
    <text evidence="2">The sequence shown here is derived from an EMBL/GenBank/DDBJ whole genome shotgun (WGS) entry which is preliminary data.</text>
</comment>
<dbReference type="Proteomes" id="UP000237271">
    <property type="component" value="Unassembled WGS sequence"/>
</dbReference>
<evidence type="ECO:0000313" key="3">
    <source>
        <dbReference type="Proteomes" id="UP000237271"/>
    </source>
</evidence>
<dbReference type="EMBL" id="NCKW01008207">
    <property type="protein sequence ID" value="POM68450.1"/>
    <property type="molecule type" value="Genomic_DNA"/>
</dbReference>
<keyword evidence="1" id="KW-0472">Membrane</keyword>
<evidence type="ECO:0000313" key="2">
    <source>
        <dbReference type="EMBL" id="POM68450.1"/>
    </source>
</evidence>
<dbReference type="OrthoDB" id="120556at2759"/>
<dbReference type="AlphaFoldDB" id="A0A2P4XSB3"/>
<feature type="transmembrane region" description="Helical" evidence="1">
    <location>
        <begin position="323"/>
        <end position="348"/>
    </location>
</feature>
<keyword evidence="1" id="KW-0812">Transmembrane</keyword>
<proteinExistence type="predicted"/>
<evidence type="ECO:0008006" key="4">
    <source>
        <dbReference type="Google" id="ProtNLM"/>
    </source>
</evidence>
<reference evidence="2 3" key="1">
    <citation type="journal article" date="2017" name="Genome Biol. Evol.">
        <title>Phytophthora megakarya and P. palmivora, closely related causal agents of cacao black pod rot, underwent increases in genome sizes and gene numbers by different mechanisms.</title>
        <authorList>
            <person name="Ali S.S."/>
            <person name="Shao J."/>
            <person name="Lary D.J."/>
            <person name="Kronmiller B."/>
            <person name="Shen D."/>
            <person name="Strem M.D."/>
            <person name="Amoako-Attah I."/>
            <person name="Akrofi A.Y."/>
            <person name="Begoude B.A."/>
            <person name="Ten Hoopen G.M."/>
            <person name="Coulibaly K."/>
            <person name="Kebe B.I."/>
            <person name="Melnick R.L."/>
            <person name="Guiltinan M.J."/>
            <person name="Tyler B.M."/>
            <person name="Meinhardt L.W."/>
            <person name="Bailey B.A."/>
        </authorList>
    </citation>
    <scope>NUCLEOTIDE SEQUENCE [LARGE SCALE GENOMIC DNA]</scope>
    <source>
        <strain evidence="3">sbr112.9</strain>
    </source>
</reference>
<keyword evidence="1" id="KW-1133">Transmembrane helix</keyword>
<accession>A0A2P4XSB3</accession>
<feature type="transmembrane region" description="Helical" evidence="1">
    <location>
        <begin position="473"/>
        <end position="493"/>
    </location>
</feature>
<sequence>LAVLDCHRLGISGKIDEVETKWNEFDRSTVVTLVIRHCPALEVPDTIGDFHITTGIKVYNSTIHEWSESAAITNTNHPQLIWFYLVRVNVTGGILPAGVLSADFPFTLYDLEFTYTNVRELPDDLDSKWLLGTTVYFEYSELTSVPDSLIRLEPYSISLTGSPITELPSEIFEVAGMAYMYMAGISVDALPRDVINLSPDLAYVVFADTNISYLWPWVDTLVQSQIEWSSPLFMGGSPYCADIEKIMNGEADTFSASPSSTYSIMLMDPSEANRDFLSRAINCDAGYALTVYPIDFEDSINAIRAKASTPSLQYVDLSPGNFALWWVILLGIHLITCGYNAIFALFYFELKDTYLYRCLEYSGIGMLAQNHPVIANVNVLMATIHGGCALLMIAGSFWRRTIADDRAETRLVSLKRQTVRVYSKVWGRRGLMGVNGDNFHAILITRELMETVLQTVQAYRMSWYLPRMLLNRFYLSLLVMNCWSSVFIYSLLFKHNEARKRFACLVSDCILDLISCVGVPLIVVLSFVGDYDSQLTGFPLNYWYDDVWSARVLNEFQMVLVVSWSDLLSRTIFSFGLVATTTSLKELLRKVPAKNKRRIATTVHRVFVTNQQKKLKAVVPITSGIELARKPSTPVKVTGDSYTAIGLRFQGGQKLLQLAHIIFGLWGVIVLGLHIQASVQPELPQCVLQVRPWMVSKPACYLAILDCYQLGITGKKDEVHARWNEFDRSTVVTLAIRHCPALEVPDSIGDFHLTTGIKVYNSTINEWGPSAAITNTNHFSMIWLYFVRVHLPNGKLPEGIMSSDFPGNFELTGVPPVILRLDPYSISFTGSPITELSPEVFEVSEMVYLYMGSIAIQELPRNVTNFSPALAYIYLTDTNVSFFWSWIDLLVERNLDSTRAPMLMGGSIYCNELEKINRGEADTFTVSPSSQYSMLMDVFDLNRDVILHTVNCDYENAEPVYPIAFEDSVSALK</sequence>
<gene>
    <name evidence="2" type="ORF">PHPALM_15392</name>
</gene>
<feature type="non-terminal residue" evidence="2">
    <location>
        <position position="1"/>
    </location>
</feature>
<protein>
    <recommendedName>
        <fullName evidence="4">Transmembrane protein</fullName>
    </recommendedName>
</protein>
<feature type="transmembrane region" description="Helical" evidence="1">
    <location>
        <begin position="505"/>
        <end position="528"/>
    </location>
</feature>
<name>A0A2P4XSB3_9STRA</name>
<evidence type="ECO:0000256" key="1">
    <source>
        <dbReference type="SAM" id="Phobius"/>
    </source>
</evidence>
<feature type="transmembrane region" description="Helical" evidence="1">
    <location>
        <begin position="373"/>
        <end position="398"/>
    </location>
</feature>